<comment type="caution">
    <text evidence="2">The sequence shown here is derived from an EMBL/GenBank/DDBJ whole genome shotgun (WGS) entry which is preliminary data.</text>
</comment>
<evidence type="ECO:0000256" key="1">
    <source>
        <dbReference type="SAM" id="MobiDB-lite"/>
    </source>
</evidence>
<reference evidence="2 3" key="1">
    <citation type="journal article" date="2019" name="New Phytol.">
        <title>Comparative genomics reveals unique wood-decay strategies and fruiting body development in the Schizophyllaceae.</title>
        <authorList>
            <person name="Almasi E."/>
            <person name="Sahu N."/>
            <person name="Krizsan K."/>
            <person name="Balint B."/>
            <person name="Kovacs G.M."/>
            <person name="Kiss B."/>
            <person name="Cseklye J."/>
            <person name="Drula E."/>
            <person name="Henrissat B."/>
            <person name="Nagy I."/>
            <person name="Chovatia M."/>
            <person name="Adam C."/>
            <person name="LaButti K."/>
            <person name="Lipzen A."/>
            <person name="Riley R."/>
            <person name="Grigoriev I.V."/>
            <person name="Nagy L.G."/>
        </authorList>
    </citation>
    <scope>NUCLEOTIDE SEQUENCE [LARGE SCALE GENOMIC DNA]</scope>
    <source>
        <strain evidence="2 3">NL-1724</strain>
    </source>
</reference>
<accession>A0A550CP71</accession>
<proteinExistence type="predicted"/>
<feature type="region of interest" description="Disordered" evidence="1">
    <location>
        <begin position="1"/>
        <end position="21"/>
    </location>
</feature>
<evidence type="ECO:0000313" key="3">
    <source>
        <dbReference type="Proteomes" id="UP000320762"/>
    </source>
</evidence>
<dbReference type="AlphaFoldDB" id="A0A550CP71"/>
<keyword evidence="3" id="KW-1185">Reference proteome</keyword>
<protein>
    <submittedName>
        <fullName evidence="2">Uncharacterized protein</fullName>
    </submittedName>
</protein>
<evidence type="ECO:0000313" key="2">
    <source>
        <dbReference type="EMBL" id="TRM66539.1"/>
    </source>
</evidence>
<dbReference type="EMBL" id="VDMD01000003">
    <property type="protein sequence ID" value="TRM66539.1"/>
    <property type="molecule type" value="Genomic_DNA"/>
</dbReference>
<sequence>MSPRSPSQLVPEGSRESDRRRRAGGAFAGAALFNNKDFQMGQALTWLSSTFTSIFLGLLRGALGWRYVEHRFGPSTSARSSSGHVSASLAIRRARRARRALCYHGDWPRRDHLGHTLHINFANTQLPSPVTPNTAGICVFMAPFICVFVRSFANLLAALRAPLLARPSRRAAFDADLIDAPYHAVPIVHQCTRSGDVYIEVTVAILSYRLLLRTAYVFITPPSRRCPIHDAPVARDRPPTLQVRPRCPFAGGLLVDALLGRRTRCGGGGRATEEEGMLGVPRSIASSRLSQPLIVAANASSAVKPSTTPSPLR</sequence>
<organism evidence="2 3">
    <name type="scientific">Schizophyllum amplum</name>
    <dbReference type="NCBI Taxonomy" id="97359"/>
    <lineage>
        <taxon>Eukaryota</taxon>
        <taxon>Fungi</taxon>
        <taxon>Dikarya</taxon>
        <taxon>Basidiomycota</taxon>
        <taxon>Agaricomycotina</taxon>
        <taxon>Agaricomycetes</taxon>
        <taxon>Agaricomycetidae</taxon>
        <taxon>Agaricales</taxon>
        <taxon>Schizophyllaceae</taxon>
        <taxon>Schizophyllum</taxon>
    </lineage>
</organism>
<gene>
    <name evidence="2" type="ORF">BD626DRAFT_565644</name>
</gene>
<dbReference type="Proteomes" id="UP000320762">
    <property type="component" value="Unassembled WGS sequence"/>
</dbReference>
<name>A0A550CP71_9AGAR</name>